<dbReference type="Pfam" id="PF10645">
    <property type="entry name" value="Carb_bind"/>
    <property type="match status" value="1"/>
</dbReference>
<protein>
    <recommendedName>
        <fullName evidence="2">Endo-1,3(4)-beta-glucanase 1 carbohydrate binding domain-containing protein</fullName>
    </recommendedName>
</protein>
<feature type="chain" id="PRO_5045241575" description="Endo-1,3(4)-beta-glucanase 1 carbohydrate binding domain-containing protein" evidence="1">
    <location>
        <begin position="28"/>
        <end position="285"/>
    </location>
</feature>
<comment type="caution">
    <text evidence="3">The sequence shown here is derived from an EMBL/GenBank/DDBJ whole genome shotgun (WGS) entry which is preliminary data.</text>
</comment>
<dbReference type="Proteomes" id="UP001583172">
    <property type="component" value="Unassembled WGS sequence"/>
</dbReference>
<dbReference type="EMBL" id="JAZGSY010000284">
    <property type="protein sequence ID" value="KAL1837544.1"/>
    <property type="molecule type" value="Genomic_DNA"/>
</dbReference>
<proteinExistence type="predicted"/>
<evidence type="ECO:0000259" key="2">
    <source>
        <dbReference type="Pfam" id="PF10645"/>
    </source>
</evidence>
<feature type="signal peptide" evidence="1">
    <location>
        <begin position="1"/>
        <end position="27"/>
    </location>
</feature>
<dbReference type="InterPro" id="IPR018909">
    <property type="entry name" value="Eng1_septum"/>
</dbReference>
<feature type="domain" description="Endo-1,3(4)-beta-glucanase 1 carbohydrate binding" evidence="2">
    <location>
        <begin position="32"/>
        <end position="78"/>
    </location>
</feature>
<keyword evidence="4" id="KW-1185">Reference proteome</keyword>
<keyword evidence="1" id="KW-0732">Signal</keyword>
<gene>
    <name evidence="3" type="ORF">VTJ49DRAFT_3667</name>
</gene>
<name>A0ABR3V700_HUMIN</name>
<organism evidence="3 4">
    <name type="scientific">Humicola insolens</name>
    <name type="common">Soft-rot fungus</name>
    <dbReference type="NCBI Taxonomy" id="85995"/>
    <lineage>
        <taxon>Eukaryota</taxon>
        <taxon>Fungi</taxon>
        <taxon>Dikarya</taxon>
        <taxon>Ascomycota</taxon>
        <taxon>Pezizomycotina</taxon>
        <taxon>Sordariomycetes</taxon>
        <taxon>Sordariomycetidae</taxon>
        <taxon>Sordariales</taxon>
        <taxon>Chaetomiaceae</taxon>
        <taxon>Mycothermus</taxon>
    </lineage>
</organism>
<evidence type="ECO:0000256" key="1">
    <source>
        <dbReference type="SAM" id="SignalP"/>
    </source>
</evidence>
<accession>A0ABR3V700</accession>
<sequence>MVLKPLVSILAAASSTLLLLAPSPAVAEDRLTCGEATYFPSEYTCHNNKTLCPTQYSLPTKPCGGSGGCYPPEQYTCEVTSGRGKGKGKKEDEEQGILRTLPEATSPFTLTVWGTRQTFRNQTVKACGGYLAIGANARQCHACTAVGGTDCGNYANVTALRPDGTMNSGVANPQYWYVDPLQGVLRYTEPVAANTTEEGNPVWGVEFAGKNVKVYENGFFAWDREDATSHFWMACLVTINGGFVSTGRSWRLYAPTGMNLERGDCELVRIVAKAVDENSGVYQYL</sequence>
<reference evidence="3 4" key="1">
    <citation type="journal article" date="2024" name="Commun. Biol.">
        <title>Comparative genomic analysis of thermophilic fungi reveals convergent evolutionary adaptations and gene losses.</title>
        <authorList>
            <person name="Steindorff A.S."/>
            <person name="Aguilar-Pontes M.V."/>
            <person name="Robinson A.J."/>
            <person name="Andreopoulos B."/>
            <person name="LaButti K."/>
            <person name="Kuo A."/>
            <person name="Mondo S."/>
            <person name="Riley R."/>
            <person name="Otillar R."/>
            <person name="Haridas S."/>
            <person name="Lipzen A."/>
            <person name="Grimwood J."/>
            <person name="Schmutz J."/>
            <person name="Clum A."/>
            <person name="Reid I.D."/>
            <person name="Moisan M.C."/>
            <person name="Butler G."/>
            <person name="Nguyen T.T.M."/>
            <person name="Dewar K."/>
            <person name="Conant G."/>
            <person name="Drula E."/>
            <person name="Henrissat B."/>
            <person name="Hansel C."/>
            <person name="Singer S."/>
            <person name="Hutchinson M.I."/>
            <person name="de Vries R.P."/>
            <person name="Natvig D.O."/>
            <person name="Powell A.J."/>
            <person name="Tsang A."/>
            <person name="Grigoriev I.V."/>
        </authorList>
    </citation>
    <scope>NUCLEOTIDE SEQUENCE [LARGE SCALE GENOMIC DNA]</scope>
    <source>
        <strain evidence="3 4">CBS 620.91</strain>
    </source>
</reference>
<evidence type="ECO:0000313" key="3">
    <source>
        <dbReference type="EMBL" id="KAL1837544.1"/>
    </source>
</evidence>
<evidence type="ECO:0000313" key="4">
    <source>
        <dbReference type="Proteomes" id="UP001583172"/>
    </source>
</evidence>